<accession>A0A151IJ74</accession>
<keyword evidence="2" id="KW-1185">Reference proteome</keyword>
<reference evidence="1 2" key="1">
    <citation type="submission" date="2016-03" db="EMBL/GenBank/DDBJ databases">
        <title>Cyphomyrmex costatus WGS genome.</title>
        <authorList>
            <person name="Nygaard S."/>
            <person name="Hu H."/>
            <person name="Boomsma J."/>
            <person name="Zhang G."/>
        </authorList>
    </citation>
    <scope>NUCLEOTIDE SEQUENCE [LARGE SCALE GENOMIC DNA]</scope>
    <source>
        <strain evidence="1">MS0001</strain>
        <tissue evidence="1">Whole body</tissue>
    </source>
</reference>
<name>A0A151IJ74_9HYME</name>
<dbReference type="AlphaFoldDB" id="A0A151IJ74"/>
<dbReference type="EMBL" id="KQ977412">
    <property type="protein sequence ID" value="KYN02909.1"/>
    <property type="molecule type" value="Genomic_DNA"/>
</dbReference>
<protein>
    <submittedName>
        <fullName evidence="1">Uncharacterized protein</fullName>
    </submittedName>
</protein>
<gene>
    <name evidence="1" type="ORF">ALC62_06308</name>
</gene>
<evidence type="ECO:0000313" key="2">
    <source>
        <dbReference type="Proteomes" id="UP000078542"/>
    </source>
</evidence>
<proteinExistence type="predicted"/>
<dbReference type="STRING" id="456900.A0A151IJ74"/>
<organism evidence="1 2">
    <name type="scientific">Cyphomyrmex costatus</name>
    <dbReference type="NCBI Taxonomy" id="456900"/>
    <lineage>
        <taxon>Eukaryota</taxon>
        <taxon>Metazoa</taxon>
        <taxon>Ecdysozoa</taxon>
        <taxon>Arthropoda</taxon>
        <taxon>Hexapoda</taxon>
        <taxon>Insecta</taxon>
        <taxon>Pterygota</taxon>
        <taxon>Neoptera</taxon>
        <taxon>Endopterygota</taxon>
        <taxon>Hymenoptera</taxon>
        <taxon>Apocrita</taxon>
        <taxon>Aculeata</taxon>
        <taxon>Formicoidea</taxon>
        <taxon>Formicidae</taxon>
        <taxon>Myrmicinae</taxon>
        <taxon>Cyphomyrmex</taxon>
    </lineage>
</organism>
<sequence>MVSKWFTLVTSRTVKVALGKTAENNGENIFNEKLFRDIEFGKDKKFKPVQAGIMLTTQSFIDLTKYLINERGQVLQKIPVISHEVENRVINLDNLEMNSLYYLSGCILFKIFKNNVICKDCIESAGSKQYDSTITFSKLVYLKCYKKNTLFFVNDEIFNYFYEIEVTFRRYMPYLKTIKCDLIQFYISKMTHISCKPLKNCHNISYKIMKRFITFRIKIYCKNKGRLKLPVYSSLTMARHFIVK</sequence>
<dbReference type="Proteomes" id="UP000078542">
    <property type="component" value="Unassembled WGS sequence"/>
</dbReference>
<evidence type="ECO:0000313" key="1">
    <source>
        <dbReference type="EMBL" id="KYN02909.1"/>
    </source>
</evidence>